<dbReference type="SUPFAM" id="SSF46785">
    <property type="entry name" value="Winged helix' DNA-binding domain"/>
    <property type="match status" value="1"/>
</dbReference>
<evidence type="ECO:0000256" key="2">
    <source>
        <dbReference type="ARBA" id="ARBA00023015"/>
    </source>
</evidence>
<dbReference type="InterPro" id="IPR005119">
    <property type="entry name" value="LysR_subst-bd"/>
</dbReference>
<feature type="domain" description="HTH lysR-type" evidence="5">
    <location>
        <begin position="4"/>
        <end position="60"/>
    </location>
</feature>
<keyword evidence="3" id="KW-0238">DNA-binding</keyword>
<dbReference type="Pfam" id="PF03466">
    <property type="entry name" value="LysR_substrate"/>
    <property type="match status" value="1"/>
</dbReference>
<dbReference type="PANTHER" id="PTHR30579">
    <property type="entry name" value="TRANSCRIPTIONAL REGULATOR"/>
    <property type="match status" value="1"/>
</dbReference>
<dbReference type="Gene3D" id="1.10.10.10">
    <property type="entry name" value="Winged helix-like DNA-binding domain superfamily/Winged helix DNA-binding domain"/>
    <property type="match status" value="1"/>
</dbReference>
<keyword evidence="4" id="KW-0804">Transcription</keyword>
<evidence type="ECO:0000256" key="3">
    <source>
        <dbReference type="ARBA" id="ARBA00023125"/>
    </source>
</evidence>
<dbReference type="AlphaFoldDB" id="A0A1L1PHT0"/>
<dbReference type="SUPFAM" id="SSF53850">
    <property type="entry name" value="Periplasmic binding protein-like II"/>
    <property type="match status" value="1"/>
</dbReference>
<dbReference type="InterPro" id="IPR000847">
    <property type="entry name" value="LysR_HTH_N"/>
</dbReference>
<dbReference type="NCBIfam" id="NF002964">
    <property type="entry name" value="PRK03635.1"/>
    <property type="match status" value="1"/>
</dbReference>
<dbReference type="PRINTS" id="PR00039">
    <property type="entry name" value="HTHLYSR"/>
</dbReference>
<dbReference type="PANTHER" id="PTHR30579:SF2">
    <property type="entry name" value="HTH-TYPE TRANSCRIPTIONAL REGULATOR ARGP"/>
    <property type="match status" value="1"/>
</dbReference>
<keyword evidence="2" id="KW-0805">Transcription regulation</keyword>
<dbReference type="InterPro" id="IPR050176">
    <property type="entry name" value="LTTR"/>
</dbReference>
<evidence type="ECO:0000313" key="6">
    <source>
        <dbReference type="EMBL" id="CDN88334.1"/>
    </source>
</evidence>
<name>A0A1L1PHT0_HYDIT</name>
<keyword evidence="7" id="KW-1185">Reference proteome</keyword>
<dbReference type="NCBIfam" id="NF009888">
    <property type="entry name" value="PRK13348.1"/>
    <property type="match status" value="1"/>
</dbReference>
<dbReference type="InterPro" id="IPR017685">
    <property type="entry name" value="ArgP"/>
</dbReference>
<dbReference type="InterPro" id="IPR036388">
    <property type="entry name" value="WH-like_DNA-bd_sf"/>
</dbReference>
<evidence type="ECO:0000313" key="7">
    <source>
        <dbReference type="Proteomes" id="UP000028878"/>
    </source>
</evidence>
<dbReference type="EMBL" id="CCAE010000022">
    <property type="protein sequence ID" value="CDN88334.1"/>
    <property type="molecule type" value="Genomic_DNA"/>
</dbReference>
<dbReference type="NCBIfam" id="TIGR03298">
    <property type="entry name" value="argP"/>
    <property type="match status" value="1"/>
</dbReference>
<dbReference type="GO" id="GO:0003677">
    <property type="term" value="F:DNA binding"/>
    <property type="evidence" value="ECO:0007669"/>
    <property type="project" value="UniProtKB-KW"/>
</dbReference>
<reference evidence="7" key="2">
    <citation type="submission" date="2014-11" db="EMBL/GenBank/DDBJ databases">
        <title>Draft genome sequence of Hydrogenophaga intermedia S1.</title>
        <authorList>
            <person name="Gan H.M."/>
            <person name="Chew T.H."/>
            <person name="Stolz A."/>
        </authorList>
    </citation>
    <scope>NUCLEOTIDE SEQUENCE [LARGE SCALE GENOMIC DNA]</scope>
    <source>
        <strain evidence="7">S1</strain>
    </source>
</reference>
<protein>
    <submittedName>
        <fullName evidence="6">LysR family transcriptional regulator</fullName>
    </submittedName>
</protein>
<dbReference type="InterPro" id="IPR036390">
    <property type="entry name" value="WH_DNA-bd_sf"/>
</dbReference>
<organism evidence="6 7">
    <name type="scientific">Hydrogenophaga intermedia</name>
    <dbReference type="NCBI Taxonomy" id="65786"/>
    <lineage>
        <taxon>Bacteria</taxon>
        <taxon>Pseudomonadati</taxon>
        <taxon>Pseudomonadota</taxon>
        <taxon>Betaproteobacteria</taxon>
        <taxon>Burkholderiales</taxon>
        <taxon>Comamonadaceae</taxon>
        <taxon>Hydrogenophaga</taxon>
    </lineage>
</organism>
<dbReference type="PROSITE" id="PS50931">
    <property type="entry name" value="HTH_LYSR"/>
    <property type="match status" value="1"/>
</dbReference>
<reference evidence="7" key="1">
    <citation type="submission" date="2014-02" db="EMBL/GenBank/DDBJ databases">
        <authorList>
            <person name="Gan H."/>
        </authorList>
    </citation>
    <scope>NUCLEOTIDE SEQUENCE [LARGE SCALE GENOMIC DNA]</scope>
    <source>
        <strain evidence="7">S1</strain>
    </source>
</reference>
<dbReference type="Proteomes" id="UP000028878">
    <property type="component" value="Unassembled WGS sequence"/>
</dbReference>
<proteinExistence type="inferred from homology"/>
<evidence type="ECO:0000259" key="5">
    <source>
        <dbReference type="PROSITE" id="PS50931"/>
    </source>
</evidence>
<sequence length="305" mass="33506">MSTFDPDALECLAAIVEEGGFERAAQRLSITQSAVSQRLRALEAQVGTVLIVRSRPLKATPAGQLMIKHAKMMRLLRADLEKDLKELAPSSAATGRGEERISVAINADSIATWALPALNELARAGLPVEIIADDQEFTHEWLREGQVLGCVTSLGQALRGCRMEPLGVMDYVLIAQPDFAREHCPRGLNTQNFHRLPFIAFNRKDHLQHAFVSEAFGLQRVLLKQRFVPSSEGQVRAVLAGWGVSVVPWLLVRELIERGELVNAAPKHRLGVALHWHCWNLSSDVLDGLSAALRAAAKLSLRSPA</sequence>
<dbReference type="RefSeq" id="WP_009515112.1">
    <property type="nucleotide sequence ID" value="NZ_CCAE010000022.1"/>
</dbReference>
<accession>A0A1L1PHT0</accession>
<gene>
    <name evidence="6" type="ORF">BN948_02768</name>
</gene>
<dbReference type="Gene3D" id="3.40.190.290">
    <property type="match status" value="1"/>
</dbReference>
<evidence type="ECO:0000256" key="4">
    <source>
        <dbReference type="ARBA" id="ARBA00023163"/>
    </source>
</evidence>
<dbReference type="GO" id="GO:0003700">
    <property type="term" value="F:DNA-binding transcription factor activity"/>
    <property type="evidence" value="ECO:0007669"/>
    <property type="project" value="InterPro"/>
</dbReference>
<evidence type="ECO:0000256" key="1">
    <source>
        <dbReference type="ARBA" id="ARBA00009437"/>
    </source>
</evidence>
<dbReference type="Pfam" id="PF00126">
    <property type="entry name" value="HTH_1"/>
    <property type="match status" value="1"/>
</dbReference>
<comment type="similarity">
    <text evidence="1">Belongs to the LysR transcriptional regulatory family.</text>
</comment>